<evidence type="ECO:0000259" key="7">
    <source>
        <dbReference type="PROSITE" id="PS50850"/>
    </source>
</evidence>
<dbReference type="InterPro" id="IPR020846">
    <property type="entry name" value="MFS_dom"/>
</dbReference>
<keyword evidence="4 6" id="KW-1133">Transmembrane helix</keyword>
<dbReference type="SUPFAM" id="SSF103473">
    <property type="entry name" value="MFS general substrate transporter"/>
    <property type="match status" value="1"/>
</dbReference>
<dbReference type="PROSITE" id="PS50850">
    <property type="entry name" value="MFS"/>
    <property type="match status" value="1"/>
</dbReference>
<feature type="transmembrane region" description="Helical" evidence="6">
    <location>
        <begin position="171"/>
        <end position="197"/>
    </location>
</feature>
<dbReference type="PANTHER" id="PTHR43791:SF23">
    <property type="entry name" value="MAJOR FACILITATOR SUPERFAMILY (MFS) PROFILE DOMAIN-CONTAINING PROTEIN"/>
    <property type="match status" value="1"/>
</dbReference>
<evidence type="ECO:0000256" key="3">
    <source>
        <dbReference type="ARBA" id="ARBA00022692"/>
    </source>
</evidence>
<dbReference type="PANTHER" id="PTHR43791">
    <property type="entry name" value="PERMEASE-RELATED"/>
    <property type="match status" value="1"/>
</dbReference>
<keyword evidence="3 6" id="KW-0812">Transmembrane</keyword>
<keyword evidence="9" id="KW-1185">Reference proteome</keyword>
<feature type="transmembrane region" description="Helical" evidence="6">
    <location>
        <begin position="144"/>
        <end position="165"/>
    </location>
</feature>
<keyword evidence="2" id="KW-0813">Transport</keyword>
<dbReference type="InterPro" id="IPR036259">
    <property type="entry name" value="MFS_trans_sf"/>
</dbReference>
<dbReference type="GO" id="GO:0016020">
    <property type="term" value="C:membrane"/>
    <property type="evidence" value="ECO:0007669"/>
    <property type="project" value="UniProtKB-SubCell"/>
</dbReference>
<dbReference type="GeneID" id="43589719"/>
<evidence type="ECO:0000313" key="8">
    <source>
        <dbReference type="EMBL" id="WWD18886.1"/>
    </source>
</evidence>
<dbReference type="KEGG" id="ksn:43589719"/>
<name>A0AAJ8LI03_9TREE</name>
<reference evidence="8" key="1">
    <citation type="submission" date="2017-08" db="EMBL/GenBank/DDBJ databases">
        <authorList>
            <person name="Cuomo C."/>
            <person name="Billmyre B."/>
            <person name="Heitman J."/>
        </authorList>
    </citation>
    <scope>NUCLEOTIDE SEQUENCE</scope>
    <source>
        <strain evidence="8">CBS 12478</strain>
    </source>
</reference>
<comment type="subcellular location">
    <subcellularLocation>
        <location evidence="1">Membrane</location>
        <topology evidence="1">Multi-pass membrane protein</topology>
    </subcellularLocation>
</comment>
<feature type="transmembrane region" description="Helical" evidence="6">
    <location>
        <begin position="434"/>
        <end position="456"/>
    </location>
</feature>
<dbReference type="Gene3D" id="1.20.1250.20">
    <property type="entry name" value="MFS general substrate transporter like domains"/>
    <property type="match status" value="2"/>
</dbReference>
<feature type="transmembrane region" description="Helical" evidence="6">
    <location>
        <begin position="462"/>
        <end position="485"/>
    </location>
</feature>
<feature type="transmembrane region" description="Helical" evidence="6">
    <location>
        <begin position="75"/>
        <end position="92"/>
    </location>
</feature>
<dbReference type="RefSeq" id="XP_031860059.2">
    <property type="nucleotide sequence ID" value="XM_032005570.2"/>
</dbReference>
<protein>
    <recommendedName>
        <fullName evidence="7">Major facilitator superfamily (MFS) profile domain-containing protein</fullName>
    </recommendedName>
</protein>
<accession>A0AAJ8LI03</accession>
<feature type="transmembrane region" description="Helical" evidence="6">
    <location>
        <begin position="346"/>
        <end position="366"/>
    </location>
</feature>
<dbReference type="AlphaFoldDB" id="A0AAJ8LI03"/>
<sequence length="523" mass="57883">MTTVHTYKTEQDNHTMSRNVHLHDEDIESDVKDTTLIETQGVPDHDDEAVTMPPNLRALTEEERNAMEKAIVRKADMVIMPVIGLLYILNYVDRQNLASAKLQGIMEDLNMTTQQFATAISILFVGYLPLQLPSNLLISRLSRPGLYICSAALIWGSISAATAAVNSYGALLAIRIILGGVEAVFFPGAIYLLSAWYTKNELGKRIGGLYLAQQVGNAFGGLFAAACLKMDGLHGIRGWRWLFIIEGVATVGVAALSAFVLPEYPYNARLLKPLERELAVYRLEREAGAAEGSENVGTWQGFKSCLADPKVYIFIFCNMMSQCQGSIANFFPTIVKTLGYNSTNTLLLTAPPFVFAAGFYMGMTWLSDKRNTIYPIIMGCIGLAIITYAIPMATTNIGVRYAAMILMPCSSVGPQLMLYKAINHHMPRPLAKRAATIAMMNAIGGTSNIWASYLWFKGPRYYAAFSTLIASAVVFAITITAYRFFVRHQNKLLDSQEPEKVKKAIKFGVTQQQVEMGWRYEGF</sequence>
<feature type="transmembrane region" description="Helical" evidence="6">
    <location>
        <begin position="399"/>
        <end position="422"/>
    </location>
</feature>
<proteinExistence type="predicted"/>
<reference evidence="8" key="2">
    <citation type="submission" date="2024-01" db="EMBL/GenBank/DDBJ databases">
        <title>Comparative genomics of Cryptococcus and Kwoniella reveals pathogenesis evolution and contrasting modes of karyotype evolution via chromosome fusion or intercentromeric recombination.</title>
        <authorList>
            <person name="Coelho M.A."/>
            <person name="David-Palma M."/>
            <person name="Shea T."/>
            <person name="Bowers K."/>
            <person name="McGinley-Smith S."/>
            <person name="Mohammad A.W."/>
            <person name="Gnirke A."/>
            <person name="Yurkov A.M."/>
            <person name="Nowrousian M."/>
            <person name="Sun S."/>
            <person name="Cuomo C.A."/>
            <person name="Heitman J."/>
        </authorList>
    </citation>
    <scope>NUCLEOTIDE SEQUENCE</scope>
    <source>
        <strain evidence="8">CBS 12478</strain>
    </source>
</reference>
<gene>
    <name evidence="8" type="ORF">CI109_103341</name>
</gene>
<feature type="transmembrane region" description="Helical" evidence="6">
    <location>
        <begin position="239"/>
        <end position="261"/>
    </location>
</feature>
<evidence type="ECO:0000256" key="5">
    <source>
        <dbReference type="ARBA" id="ARBA00023136"/>
    </source>
</evidence>
<evidence type="ECO:0000256" key="2">
    <source>
        <dbReference type="ARBA" id="ARBA00022448"/>
    </source>
</evidence>
<dbReference type="EMBL" id="CP144056">
    <property type="protein sequence ID" value="WWD18886.1"/>
    <property type="molecule type" value="Genomic_DNA"/>
</dbReference>
<dbReference type="Pfam" id="PF07690">
    <property type="entry name" value="MFS_1"/>
    <property type="match status" value="1"/>
</dbReference>
<evidence type="ECO:0000256" key="1">
    <source>
        <dbReference type="ARBA" id="ARBA00004141"/>
    </source>
</evidence>
<feature type="transmembrane region" description="Helical" evidence="6">
    <location>
        <begin position="373"/>
        <end position="393"/>
    </location>
</feature>
<evidence type="ECO:0000256" key="4">
    <source>
        <dbReference type="ARBA" id="ARBA00022989"/>
    </source>
</evidence>
<dbReference type="InterPro" id="IPR011701">
    <property type="entry name" value="MFS"/>
</dbReference>
<evidence type="ECO:0000313" key="9">
    <source>
        <dbReference type="Proteomes" id="UP000322225"/>
    </source>
</evidence>
<dbReference type="GO" id="GO:0022857">
    <property type="term" value="F:transmembrane transporter activity"/>
    <property type="evidence" value="ECO:0007669"/>
    <property type="project" value="InterPro"/>
</dbReference>
<feature type="domain" description="Major facilitator superfamily (MFS) profile" evidence="7">
    <location>
        <begin position="79"/>
        <end position="490"/>
    </location>
</feature>
<organism evidence="8 9">
    <name type="scientific">Kwoniella shandongensis</name>
    <dbReference type="NCBI Taxonomy" id="1734106"/>
    <lineage>
        <taxon>Eukaryota</taxon>
        <taxon>Fungi</taxon>
        <taxon>Dikarya</taxon>
        <taxon>Basidiomycota</taxon>
        <taxon>Agaricomycotina</taxon>
        <taxon>Tremellomycetes</taxon>
        <taxon>Tremellales</taxon>
        <taxon>Cryptococcaceae</taxon>
        <taxon>Kwoniella</taxon>
    </lineage>
</organism>
<dbReference type="Proteomes" id="UP000322225">
    <property type="component" value="Chromosome 6"/>
</dbReference>
<dbReference type="FunFam" id="1.20.1250.20:FF:000057">
    <property type="entry name" value="MFS general substrate transporter"/>
    <property type="match status" value="1"/>
</dbReference>
<evidence type="ECO:0000256" key="6">
    <source>
        <dbReference type="SAM" id="Phobius"/>
    </source>
</evidence>
<feature type="transmembrane region" description="Helical" evidence="6">
    <location>
        <begin position="112"/>
        <end position="132"/>
    </location>
</feature>
<keyword evidence="5 6" id="KW-0472">Membrane</keyword>